<keyword evidence="1" id="KW-0472">Membrane</keyword>
<evidence type="ECO:0000313" key="2">
    <source>
        <dbReference type="EMBL" id="TCP97777.1"/>
    </source>
</evidence>
<evidence type="ECO:0000313" key="3">
    <source>
        <dbReference type="Proteomes" id="UP000295763"/>
    </source>
</evidence>
<evidence type="ECO:0000256" key="1">
    <source>
        <dbReference type="SAM" id="Phobius"/>
    </source>
</evidence>
<comment type="caution">
    <text evidence="2">The sequence shown here is derived from an EMBL/GenBank/DDBJ whole genome shotgun (WGS) entry which is preliminary data.</text>
</comment>
<proteinExistence type="predicted"/>
<name>A0A4R2T459_9PAST</name>
<feature type="transmembrane region" description="Helical" evidence="1">
    <location>
        <begin position="60"/>
        <end position="81"/>
    </location>
</feature>
<reference evidence="2 3" key="1">
    <citation type="submission" date="2019-03" db="EMBL/GenBank/DDBJ databases">
        <title>Genomic Encyclopedia of Type Strains, Phase IV (KMG-IV): sequencing the most valuable type-strain genomes for metagenomic binning, comparative biology and taxonomic classification.</title>
        <authorList>
            <person name="Goeker M."/>
        </authorList>
    </citation>
    <scope>NUCLEOTIDE SEQUENCE [LARGE SCALE GENOMIC DNA]</scope>
    <source>
        <strain evidence="2 3">DSM 28404</strain>
    </source>
</reference>
<keyword evidence="1" id="KW-0812">Transmembrane</keyword>
<keyword evidence="3" id="KW-1185">Reference proteome</keyword>
<organism evidence="2 3">
    <name type="scientific">Cricetibacter osteomyelitidis</name>
    <dbReference type="NCBI Taxonomy" id="1521931"/>
    <lineage>
        <taxon>Bacteria</taxon>
        <taxon>Pseudomonadati</taxon>
        <taxon>Pseudomonadota</taxon>
        <taxon>Gammaproteobacteria</taxon>
        <taxon>Pasteurellales</taxon>
        <taxon>Pasteurellaceae</taxon>
        <taxon>Cricetibacter</taxon>
    </lineage>
</organism>
<dbReference type="RefSeq" id="WP_131974393.1">
    <property type="nucleotide sequence ID" value="NZ_SLYB01000001.1"/>
</dbReference>
<dbReference type="EMBL" id="SLYB01000001">
    <property type="protein sequence ID" value="TCP97777.1"/>
    <property type="molecule type" value="Genomic_DNA"/>
</dbReference>
<feature type="transmembrane region" description="Helical" evidence="1">
    <location>
        <begin position="93"/>
        <end position="115"/>
    </location>
</feature>
<sequence length="154" mass="17647">MNYPYKKVAKYFGLYGTLISSLPLLVGIIVFLLQDPFYTAIIPTENGFTDKQFPKELNGYSWFLSLIGELGFISVMLYCFIFKAKKENSKILLFLPLISNSAVYFIAASIEQYIYNKPMELGILNVYMLLLFHFAIPIGIYSLVIRAFIKRALP</sequence>
<accession>A0A4R2T459</accession>
<dbReference type="Proteomes" id="UP000295763">
    <property type="component" value="Unassembled WGS sequence"/>
</dbReference>
<feature type="transmembrane region" description="Helical" evidence="1">
    <location>
        <begin position="127"/>
        <end position="149"/>
    </location>
</feature>
<protein>
    <submittedName>
        <fullName evidence="2">Uncharacterized protein</fullName>
    </submittedName>
</protein>
<dbReference type="AlphaFoldDB" id="A0A4R2T459"/>
<keyword evidence="1" id="KW-1133">Transmembrane helix</keyword>
<feature type="transmembrane region" description="Helical" evidence="1">
    <location>
        <begin position="12"/>
        <end position="33"/>
    </location>
</feature>
<gene>
    <name evidence="2" type="ORF">EDC44_101161</name>
</gene>